<keyword evidence="2" id="KW-0547">Nucleotide-binding</keyword>
<accession>A0A4S5BPG4</accession>
<dbReference type="InterPro" id="IPR051046">
    <property type="entry name" value="MurCDEF_CellWall_CoF430Synth"/>
</dbReference>
<sequence>MSLPVPSFHSNSPPVRTEVPRAHWSASAALAQGPVVLDQILEHARQHLALRLQGLPEPWPGCVLVFSVAHANELATVFPIKAHTFKSAWREGSIRVRQWAWARRLDSAALRIDWAEEVLVYPAGHQLSANDVEQLRRSNSAIADLGCEHTLLLQQALLAPAADLPAWAGAILAGHAARESWLVLRMRGIFLDPYSTAPIHLPRNPLAPLQGTTAPAGMDMQLHHAGQAAFVGLIAQQMPAGHWPQSSTLAEHLQVQYSLLQLLRTGPAPRNASTFAPLVSALARASNYAANAVPQDAQEQAWALLVLSLSTTVLEHNAAAQPPVAAALHKLAQHTEQALASTPPQSPAPSQHSPTALALLQRLALRAYASSSACTTRASSASALPHLDWPENWLHLLAQPFVNAHRHSPPWLSCALVEACQDPATRNSASPLCPLERKRTLEQLDALHQHFAWPETAMYMQQRQQMHMLFTTAPWPSEAEQSQPGLAQQALWLNQASACVALLHGLAPTAPAPNAARNSDTAHTASPAAPMPWSGQSMASLMAGQWHLPQGMSVPAALTGLSVTRQSHSQGAAVLVRHTGDALGVPAAVAASLQPSALIQVTGHPIPPDLPVLEVAGLHEALQRLAGHARQRVQGQVIGVTGCTGKTSTLRMLAQCLFGSSSAQQDAIVQHAPALQMLHWSETAPWLLAELPWQSVPEQLQMLAPDILVVTNLPPAPTGDAGPPLASQIEQALQELMSAMRPGSLLILNACLLPPETLQALAARAHIRLSTFGPQPGATVYEYGWENSGHLHIQLQPCANTDTSSSAPVMRVELQANGHHMALNAQAALAALQAMQLPLATHASALRHWSPLPGAGQSEYLPGNRVMLDHSNTSELLAAHAAFAQLLSHAPDPSQRLIVLGGIKACAEQTGSLVEAQMLLAPLLQSTPARRILLYGQAMADLAQQLHGLHQVSWYQDLNQLIDSLLRTLQPHDTVLLFGRAIVNLNLVAVAIRELAA</sequence>
<evidence type="ECO:0000313" key="4">
    <source>
        <dbReference type="EMBL" id="THJ34587.1"/>
    </source>
</evidence>
<dbReference type="GO" id="GO:0005524">
    <property type="term" value="F:ATP binding"/>
    <property type="evidence" value="ECO:0007669"/>
    <property type="project" value="UniProtKB-KW"/>
</dbReference>
<dbReference type="Gene3D" id="3.40.1190.10">
    <property type="entry name" value="Mur-like, catalytic domain"/>
    <property type="match status" value="1"/>
</dbReference>
<dbReference type="Proteomes" id="UP000306236">
    <property type="component" value="Unassembled WGS sequence"/>
</dbReference>
<dbReference type="SUPFAM" id="SSF53244">
    <property type="entry name" value="MurD-like peptide ligases, peptide-binding domain"/>
    <property type="match status" value="1"/>
</dbReference>
<dbReference type="PANTHER" id="PTHR43024:SF1">
    <property type="entry name" value="UDP-N-ACETYLMURAMOYL-TRIPEPTIDE--D-ALANYL-D-ALANINE LIGASE"/>
    <property type="match status" value="1"/>
</dbReference>
<dbReference type="GO" id="GO:0016881">
    <property type="term" value="F:acid-amino acid ligase activity"/>
    <property type="evidence" value="ECO:0007669"/>
    <property type="project" value="InterPro"/>
</dbReference>
<name>A0A4S5BPG4_9BURK</name>
<dbReference type="OrthoDB" id="8792336at2"/>
<reference evidence="4 5" key="1">
    <citation type="submission" date="2019-04" db="EMBL/GenBank/DDBJ databases">
        <title>Lampropedia sp YIM MLB12 draf genome.</title>
        <authorList>
            <person name="Wang Y.-X."/>
        </authorList>
    </citation>
    <scope>NUCLEOTIDE SEQUENCE [LARGE SCALE GENOMIC DNA]</scope>
    <source>
        <strain evidence="4 5">YIM MLB12</strain>
    </source>
</reference>
<dbReference type="AlphaFoldDB" id="A0A4S5BPG4"/>
<evidence type="ECO:0000256" key="1">
    <source>
        <dbReference type="ARBA" id="ARBA00022598"/>
    </source>
</evidence>
<evidence type="ECO:0000256" key="2">
    <source>
        <dbReference type="ARBA" id="ARBA00022741"/>
    </source>
</evidence>
<keyword evidence="1" id="KW-0436">Ligase</keyword>
<dbReference type="SUPFAM" id="SSF53623">
    <property type="entry name" value="MurD-like peptide ligases, catalytic domain"/>
    <property type="match status" value="1"/>
</dbReference>
<keyword evidence="5" id="KW-1185">Reference proteome</keyword>
<organism evidence="4 5">
    <name type="scientific">Lampropedia aestuarii</name>
    <dbReference type="NCBI Taxonomy" id="2562762"/>
    <lineage>
        <taxon>Bacteria</taxon>
        <taxon>Pseudomonadati</taxon>
        <taxon>Pseudomonadota</taxon>
        <taxon>Betaproteobacteria</taxon>
        <taxon>Burkholderiales</taxon>
        <taxon>Comamonadaceae</taxon>
        <taxon>Lampropedia</taxon>
    </lineage>
</organism>
<proteinExistence type="predicted"/>
<comment type="caution">
    <text evidence="4">The sequence shown here is derived from an EMBL/GenBank/DDBJ whole genome shotgun (WGS) entry which is preliminary data.</text>
</comment>
<dbReference type="RefSeq" id="WP_136405797.1">
    <property type="nucleotide sequence ID" value="NZ_SSWX01000006.1"/>
</dbReference>
<evidence type="ECO:0000256" key="3">
    <source>
        <dbReference type="ARBA" id="ARBA00022840"/>
    </source>
</evidence>
<gene>
    <name evidence="4" type="ORF">E8K88_06265</name>
</gene>
<dbReference type="InterPro" id="IPR036565">
    <property type="entry name" value="Mur-like_cat_sf"/>
</dbReference>
<evidence type="ECO:0000313" key="5">
    <source>
        <dbReference type="Proteomes" id="UP000306236"/>
    </source>
</evidence>
<dbReference type="InterPro" id="IPR036615">
    <property type="entry name" value="Mur_ligase_C_dom_sf"/>
</dbReference>
<dbReference type="EMBL" id="SSWX01000006">
    <property type="protein sequence ID" value="THJ34587.1"/>
    <property type="molecule type" value="Genomic_DNA"/>
</dbReference>
<dbReference type="PANTHER" id="PTHR43024">
    <property type="entry name" value="UDP-N-ACETYLMURAMOYL-TRIPEPTIDE--D-ALANYL-D-ALANINE LIGASE"/>
    <property type="match status" value="1"/>
</dbReference>
<protein>
    <submittedName>
        <fullName evidence="4">Uncharacterized protein</fullName>
    </submittedName>
</protein>
<keyword evidence="3" id="KW-0067">ATP-binding</keyword>